<dbReference type="Pfam" id="PF13923">
    <property type="entry name" value="zf-C3HC4_2"/>
    <property type="match status" value="1"/>
</dbReference>
<keyword evidence="4 6" id="KW-0539">Nucleus</keyword>
<dbReference type="EMBL" id="CAMPGE010018454">
    <property type="protein sequence ID" value="CAI2376868.1"/>
    <property type="molecule type" value="Genomic_DNA"/>
</dbReference>
<accession>A0AAD2D1Z6</accession>
<keyword evidence="10" id="KW-1185">Reference proteome</keyword>
<evidence type="ECO:0000256" key="5">
    <source>
        <dbReference type="PROSITE-ProRule" id="PRU00175"/>
    </source>
</evidence>
<dbReference type="Gene3D" id="2.60.40.1970">
    <property type="entry name" value="YEATS domain"/>
    <property type="match status" value="1"/>
</dbReference>
<dbReference type="InterPro" id="IPR038704">
    <property type="entry name" value="YEAST_sf"/>
</dbReference>
<dbReference type="PROSITE" id="PS51037">
    <property type="entry name" value="YEATS"/>
    <property type="match status" value="1"/>
</dbReference>
<organism evidence="9 10">
    <name type="scientific">Euplotes crassus</name>
    <dbReference type="NCBI Taxonomy" id="5936"/>
    <lineage>
        <taxon>Eukaryota</taxon>
        <taxon>Sar</taxon>
        <taxon>Alveolata</taxon>
        <taxon>Ciliophora</taxon>
        <taxon>Intramacronucleata</taxon>
        <taxon>Spirotrichea</taxon>
        <taxon>Hypotrichia</taxon>
        <taxon>Euplotida</taxon>
        <taxon>Euplotidae</taxon>
        <taxon>Moneuplotes</taxon>
    </lineage>
</organism>
<dbReference type="SMART" id="SM00184">
    <property type="entry name" value="RING"/>
    <property type="match status" value="1"/>
</dbReference>
<feature type="domain" description="YEATS" evidence="8">
    <location>
        <begin position="95"/>
        <end position="223"/>
    </location>
</feature>
<keyword evidence="3" id="KW-0862">Zinc</keyword>
<proteinExistence type="predicted"/>
<dbReference type="Pfam" id="PF03366">
    <property type="entry name" value="YEATS"/>
    <property type="match status" value="1"/>
</dbReference>
<evidence type="ECO:0000259" key="8">
    <source>
        <dbReference type="PROSITE" id="PS51037"/>
    </source>
</evidence>
<dbReference type="InterPro" id="IPR055129">
    <property type="entry name" value="YEATS_dom"/>
</dbReference>
<sequence>MEIDKEQIQSNEDNYNCPVCFTVMAEPVATPCDHHFCYICIAQTLERNNFACPMCREGFAEDYIPDIDKDLQKEVSEKMPEEFAQVTQLLKENNLYRGSLKSIKFFFGNRHKEVPEAGYDEVGHEWICFVESADPEVTNKFITKIEFKLHPTFHPSKVVVNKLPFQITRIGWGEFEVKIIITWRAWMKKKQTRYNHMLSFEGDGEKKAFIVDIPIDKYEKAMT</sequence>
<evidence type="ECO:0000259" key="7">
    <source>
        <dbReference type="PROSITE" id="PS50089"/>
    </source>
</evidence>
<evidence type="ECO:0000313" key="10">
    <source>
        <dbReference type="Proteomes" id="UP001295684"/>
    </source>
</evidence>
<dbReference type="GO" id="GO:0006355">
    <property type="term" value="P:regulation of DNA-templated transcription"/>
    <property type="evidence" value="ECO:0007669"/>
    <property type="project" value="InterPro"/>
</dbReference>
<reference evidence="9" key="1">
    <citation type="submission" date="2023-07" db="EMBL/GenBank/DDBJ databases">
        <authorList>
            <consortium name="AG Swart"/>
            <person name="Singh M."/>
            <person name="Singh A."/>
            <person name="Seah K."/>
            <person name="Emmerich C."/>
        </authorList>
    </citation>
    <scope>NUCLEOTIDE SEQUENCE</scope>
    <source>
        <strain evidence="9">DP1</strain>
    </source>
</reference>
<dbReference type="InterPro" id="IPR005033">
    <property type="entry name" value="YEATS"/>
</dbReference>
<gene>
    <name evidence="9" type="ORF">ECRASSUSDP1_LOCUS18245</name>
</gene>
<evidence type="ECO:0000313" key="9">
    <source>
        <dbReference type="EMBL" id="CAI2376868.1"/>
    </source>
</evidence>
<dbReference type="GO" id="GO:0008270">
    <property type="term" value="F:zinc ion binding"/>
    <property type="evidence" value="ECO:0007669"/>
    <property type="project" value="UniProtKB-KW"/>
</dbReference>
<dbReference type="InterPro" id="IPR017907">
    <property type="entry name" value="Znf_RING_CS"/>
</dbReference>
<comment type="subcellular location">
    <subcellularLocation>
        <location evidence="6">Nucleus</location>
    </subcellularLocation>
</comment>
<dbReference type="PANTHER" id="PTHR47573">
    <property type="entry name" value="PROTEIN AF-9 HOMOLOG"/>
    <property type="match status" value="1"/>
</dbReference>
<evidence type="ECO:0000256" key="4">
    <source>
        <dbReference type="ARBA" id="ARBA00023242"/>
    </source>
</evidence>
<dbReference type="AlphaFoldDB" id="A0AAD2D1Z6"/>
<dbReference type="GO" id="GO:0005634">
    <property type="term" value="C:nucleus"/>
    <property type="evidence" value="ECO:0007669"/>
    <property type="project" value="UniProtKB-SubCell"/>
</dbReference>
<keyword evidence="1" id="KW-0479">Metal-binding</keyword>
<dbReference type="InterPro" id="IPR001841">
    <property type="entry name" value="Znf_RING"/>
</dbReference>
<protein>
    <recommendedName>
        <fullName evidence="11">RING-type domain-containing protein</fullName>
    </recommendedName>
</protein>
<feature type="domain" description="RING-type" evidence="7">
    <location>
        <begin position="17"/>
        <end position="56"/>
    </location>
</feature>
<dbReference type="PROSITE" id="PS50089">
    <property type="entry name" value="ZF_RING_2"/>
    <property type="match status" value="1"/>
</dbReference>
<evidence type="ECO:0000256" key="6">
    <source>
        <dbReference type="PROSITE-ProRule" id="PRU00376"/>
    </source>
</evidence>
<keyword evidence="2 5" id="KW-0863">Zinc-finger</keyword>
<evidence type="ECO:0008006" key="11">
    <source>
        <dbReference type="Google" id="ProtNLM"/>
    </source>
</evidence>
<evidence type="ECO:0000256" key="3">
    <source>
        <dbReference type="ARBA" id="ARBA00022833"/>
    </source>
</evidence>
<comment type="caution">
    <text evidence="9">The sequence shown here is derived from an EMBL/GenBank/DDBJ whole genome shotgun (WGS) entry which is preliminary data.</text>
</comment>
<dbReference type="InterPro" id="IPR013083">
    <property type="entry name" value="Znf_RING/FYVE/PHD"/>
</dbReference>
<dbReference type="SUPFAM" id="SSF57850">
    <property type="entry name" value="RING/U-box"/>
    <property type="match status" value="1"/>
</dbReference>
<dbReference type="PROSITE" id="PS00518">
    <property type="entry name" value="ZF_RING_1"/>
    <property type="match status" value="1"/>
</dbReference>
<dbReference type="Proteomes" id="UP001295684">
    <property type="component" value="Unassembled WGS sequence"/>
</dbReference>
<name>A0AAD2D1Z6_EUPCR</name>
<evidence type="ECO:0000256" key="1">
    <source>
        <dbReference type="ARBA" id="ARBA00022723"/>
    </source>
</evidence>
<evidence type="ECO:0000256" key="2">
    <source>
        <dbReference type="ARBA" id="ARBA00022771"/>
    </source>
</evidence>
<dbReference type="Gene3D" id="3.30.40.10">
    <property type="entry name" value="Zinc/RING finger domain, C3HC4 (zinc finger)"/>
    <property type="match status" value="1"/>
</dbReference>
<dbReference type="PANTHER" id="PTHR47573:SF2">
    <property type="match status" value="1"/>
</dbReference>